<dbReference type="SUPFAM" id="SSF111369">
    <property type="entry name" value="HlyD-like secretion proteins"/>
    <property type="match status" value="3"/>
</dbReference>
<feature type="coiled-coil region" evidence="6">
    <location>
        <begin position="84"/>
        <end position="170"/>
    </location>
</feature>
<dbReference type="Proteomes" id="UP001139474">
    <property type="component" value="Unassembled WGS sequence"/>
</dbReference>
<comment type="subcellular location">
    <subcellularLocation>
        <location evidence="1">Membrane</location>
        <topology evidence="1">Single-pass membrane protein</topology>
    </subcellularLocation>
</comment>
<evidence type="ECO:0000259" key="8">
    <source>
        <dbReference type="Pfam" id="PF25963"/>
    </source>
</evidence>
<feature type="domain" description="p-hydroxybenzoic acid efflux pump subunit AaeA-like beta-barrel" evidence="8">
    <location>
        <begin position="236"/>
        <end position="328"/>
    </location>
</feature>
<keyword evidence="3" id="KW-0812">Transmembrane</keyword>
<dbReference type="Pfam" id="PF25917">
    <property type="entry name" value="BSH_RND"/>
    <property type="match status" value="1"/>
</dbReference>
<evidence type="ECO:0000313" key="9">
    <source>
        <dbReference type="EMBL" id="MCP1338734.1"/>
    </source>
</evidence>
<dbReference type="Pfam" id="PF25963">
    <property type="entry name" value="Beta-barrel_AAEA"/>
    <property type="match status" value="1"/>
</dbReference>
<dbReference type="RefSeq" id="WP_253618023.1">
    <property type="nucleotide sequence ID" value="NZ_JAMZDE010000003.1"/>
</dbReference>
<comment type="caution">
    <text evidence="9">The sequence shown here is derived from an EMBL/GenBank/DDBJ whole genome shotgun (WGS) entry which is preliminary data.</text>
</comment>
<dbReference type="InterPro" id="IPR058625">
    <property type="entry name" value="MdtA-like_BSH"/>
</dbReference>
<evidence type="ECO:0000256" key="2">
    <source>
        <dbReference type="ARBA" id="ARBA00009477"/>
    </source>
</evidence>
<keyword evidence="10" id="KW-1185">Reference proteome</keyword>
<evidence type="ECO:0000313" key="10">
    <source>
        <dbReference type="Proteomes" id="UP001139474"/>
    </source>
</evidence>
<keyword evidence="6" id="KW-0175">Coiled coil</keyword>
<dbReference type="GO" id="GO:0016020">
    <property type="term" value="C:membrane"/>
    <property type="evidence" value="ECO:0007669"/>
    <property type="project" value="UniProtKB-SubCell"/>
</dbReference>
<dbReference type="EMBL" id="JAMZDE010000003">
    <property type="protein sequence ID" value="MCP1338734.1"/>
    <property type="molecule type" value="Genomic_DNA"/>
</dbReference>
<organism evidence="9 10">
    <name type="scientific">Idiomarina rhizosphaerae</name>
    <dbReference type="NCBI Taxonomy" id="2961572"/>
    <lineage>
        <taxon>Bacteria</taxon>
        <taxon>Pseudomonadati</taxon>
        <taxon>Pseudomonadota</taxon>
        <taxon>Gammaproteobacteria</taxon>
        <taxon>Alteromonadales</taxon>
        <taxon>Idiomarinaceae</taxon>
        <taxon>Idiomarina</taxon>
    </lineage>
</organism>
<dbReference type="InterPro" id="IPR050739">
    <property type="entry name" value="MFP"/>
</dbReference>
<evidence type="ECO:0000256" key="1">
    <source>
        <dbReference type="ARBA" id="ARBA00004167"/>
    </source>
</evidence>
<dbReference type="AlphaFoldDB" id="A0A9X2FT23"/>
<sequence length="353" mass="38902">MTADEKFARWVKRALVLFVLVFAYFLWADLSLPLTPQAMVTRVVTQVAPQVNGTVEKVLVNNNQYVEEGDPLFKIDPRPYQLQLQQAELALAQAQQSNQQFDAQIRTAQAKLKSVQATAQELSREARRIKNLMEDGSSSQQEYDRAQSSKLEAMANVEAAQSQLKSLKVQRGAEDDASNLLIQQAENAIETAKLNLSYTTVRAKHAGRVGNLKLSEGAYARQGSPLMALVSPNADIVADFREKNLRNIKSGQQALVVFDAEPGTLYEVKVESIDAGVNAGQLSADGALAAPVNSNRWIRDAQRLRVHLRLTEQPDSERPAGAKATVQIVPEGSVKAAIAKAQIRLLGWLHYIY</sequence>
<evidence type="ECO:0000256" key="5">
    <source>
        <dbReference type="ARBA" id="ARBA00023136"/>
    </source>
</evidence>
<accession>A0A9X2FT23</accession>
<feature type="domain" description="Multidrug resistance protein MdtA-like barrel-sandwich hybrid" evidence="7">
    <location>
        <begin position="45"/>
        <end position="230"/>
    </location>
</feature>
<reference evidence="9" key="1">
    <citation type="submission" date="2022-06" db="EMBL/GenBank/DDBJ databases">
        <title>Idiomarina rhizosphaerae M1R2S28.</title>
        <authorList>
            <person name="Sun J.-Q."/>
            <person name="Li L.-F."/>
        </authorList>
    </citation>
    <scope>NUCLEOTIDE SEQUENCE</scope>
    <source>
        <strain evidence="9">M1R2S28</strain>
    </source>
</reference>
<comment type="similarity">
    <text evidence="2">Belongs to the membrane fusion protein (MFP) (TC 8.A.1) family.</text>
</comment>
<dbReference type="Gene3D" id="2.40.30.170">
    <property type="match status" value="1"/>
</dbReference>
<keyword evidence="5" id="KW-0472">Membrane</keyword>
<keyword evidence="4" id="KW-1133">Transmembrane helix</keyword>
<evidence type="ECO:0000256" key="4">
    <source>
        <dbReference type="ARBA" id="ARBA00022989"/>
    </source>
</evidence>
<dbReference type="Gene3D" id="1.10.287.470">
    <property type="entry name" value="Helix hairpin bin"/>
    <property type="match status" value="1"/>
</dbReference>
<evidence type="ECO:0000259" key="7">
    <source>
        <dbReference type="Pfam" id="PF25917"/>
    </source>
</evidence>
<dbReference type="PANTHER" id="PTHR30386">
    <property type="entry name" value="MEMBRANE FUSION SUBUNIT OF EMRAB-TOLC MULTIDRUG EFFLUX PUMP"/>
    <property type="match status" value="1"/>
</dbReference>
<dbReference type="InterPro" id="IPR058634">
    <property type="entry name" value="AaeA-lik-b-barrel"/>
</dbReference>
<proteinExistence type="inferred from homology"/>
<evidence type="ECO:0000256" key="6">
    <source>
        <dbReference type="SAM" id="Coils"/>
    </source>
</evidence>
<evidence type="ECO:0000256" key="3">
    <source>
        <dbReference type="ARBA" id="ARBA00022692"/>
    </source>
</evidence>
<protein>
    <submittedName>
        <fullName evidence="9">HlyD family secretion protein</fullName>
    </submittedName>
</protein>
<dbReference type="Gene3D" id="2.40.50.100">
    <property type="match status" value="1"/>
</dbReference>
<dbReference type="PANTHER" id="PTHR30386:SF26">
    <property type="entry name" value="TRANSPORT PROTEIN COMB"/>
    <property type="match status" value="1"/>
</dbReference>
<gene>
    <name evidence="9" type="ORF">NJR55_03930</name>
</gene>
<name>A0A9X2FT23_9GAMM</name>